<feature type="domain" description="Peptidase S8/S53" evidence="8">
    <location>
        <begin position="20"/>
        <end position="291"/>
    </location>
</feature>
<keyword evidence="2 6" id="KW-0645">Protease</keyword>
<evidence type="ECO:0000313" key="10">
    <source>
        <dbReference type="Proteomes" id="UP001197875"/>
    </source>
</evidence>
<feature type="active site" description="Charge relay system" evidence="5 6">
    <location>
        <position position="29"/>
    </location>
</feature>
<sequence>MDRVRKLTGAEPLLTKGFTGKGITAAILDSGIYPHPDLKERIIDFRDFLNGQTGCYDDYGHGTHVAGILAGNGKLSRGRYRGIAPDCHLLPVKVLNRRGNGSRQDILRGIEFVIATREQYHTRILNISVGTLEEGKDDEELIQAVETAWDAGLVVVAAAGNLGPGKESITSPGSSRKIITVGASDDERKEEFFKRSRIQPGYSGRGPTCACIVKPELTVPGTGIVSCNARYASTRRAYTVKSGTSMATPVVSGAAALLLSLHPDLSNLDVKMHMCESAVDLKLPGSRQGWGFLRIDRLLR</sequence>
<reference evidence="9 10" key="1">
    <citation type="submission" date="2021-10" db="EMBL/GenBank/DDBJ databases">
        <title>Anaerobic single-cell dispensing facilitates the cultivation of human gut bacteria.</title>
        <authorList>
            <person name="Afrizal A."/>
        </authorList>
    </citation>
    <scope>NUCLEOTIDE SEQUENCE [LARGE SCALE GENOMIC DNA]</scope>
    <source>
        <strain evidence="9 10">CLA-AA-H277</strain>
    </source>
</reference>
<evidence type="ECO:0000259" key="8">
    <source>
        <dbReference type="Pfam" id="PF00082"/>
    </source>
</evidence>
<evidence type="ECO:0000256" key="1">
    <source>
        <dbReference type="ARBA" id="ARBA00011073"/>
    </source>
</evidence>
<dbReference type="InterPro" id="IPR023828">
    <property type="entry name" value="Peptidase_S8_Ser-AS"/>
</dbReference>
<dbReference type="Proteomes" id="UP001197875">
    <property type="component" value="Unassembled WGS sequence"/>
</dbReference>
<dbReference type="InterPro" id="IPR050131">
    <property type="entry name" value="Peptidase_S8_subtilisin-like"/>
</dbReference>
<comment type="similarity">
    <text evidence="1 6 7">Belongs to the peptidase S8 family.</text>
</comment>
<evidence type="ECO:0000256" key="4">
    <source>
        <dbReference type="ARBA" id="ARBA00022825"/>
    </source>
</evidence>
<evidence type="ECO:0000313" key="9">
    <source>
        <dbReference type="EMBL" id="MCC2188904.1"/>
    </source>
</evidence>
<evidence type="ECO:0000256" key="6">
    <source>
        <dbReference type="PROSITE-ProRule" id="PRU01240"/>
    </source>
</evidence>
<dbReference type="Gene3D" id="3.40.50.200">
    <property type="entry name" value="Peptidase S8/S53 domain"/>
    <property type="match status" value="1"/>
</dbReference>
<dbReference type="GO" id="GO:0004252">
    <property type="term" value="F:serine-type endopeptidase activity"/>
    <property type="evidence" value="ECO:0007669"/>
    <property type="project" value="UniProtKB-UniRule"/>
</dbReference>
<dbReference type="PRINTS" id="PR00723">
    <property type="entry name" value="SUBTILISIN"/>
</dbReference>
<dbReference type="AlphaFoldDB" id="A0AAE3DR59"/>
<name>A0AAE3DR59_9FIRM</name>
<accession>A0AAE3DR59</accession>
<dbReference type="RefSeq" id="WP_227614359.1">
    <property type="nucleotide sequence ID" value="NZ_JAJEPR010000004.1"/>
</dbReference>
<dbReference type="SUPFAM" id="SSF52743">
    <property type="entry name" value="Subtilisin-like"/>
    <property type="match status" value="1"/>
</dbReference>
<dbReference type="PANTHER" id="PTHR43806">
    <property type="entry name" value="PEPTIDASE S8"/>
    <property type="match status" value="1"/>
</dbReference>
<dbReference type="PANTHER" id="PTHR43806:SF65">
    <property type="entry name" value="SERINE PROTEASE APRX"/>
    <property type="match status" value="1"/>
</dbReference>
<dbReference type="InterPro" id="IPR036852">
    <property type="entry name" value="Peptidase_S8/S53_dom_sf"/>
</dbReference>
<organism evidence="9 10">
    <name type="scientific">Fusicatenibacter faecihominis</name>
    <dbReference type="NCBI Taxonomy" id="2881276"/>
    <lineage>
        <taxon>Bacteria</taxon>
        <taxon>Bacillati</taxon>
        <taxon>Bacillota</taxon>
        <taxon>Clostridia</taxon>
        <taxon>Lachnospirales</taxon>
        <taxon>Lachnospiraceae</taxon>
        <taxon>Fusicatenibacter</taxon>
    </lineage>
</organism>
<dbReference type="EMBL" id="JAJEPR010000004">
    <property type="protein sequence ID" value="MCC2188904.1"/>
    <property type="molecule type" value="Genomic_DNA"/>
</dbReference>
<dbReference type="GO" id="GO:0006508">
    <property type="term" value="P:proteolysis"/>
    <property type="evidence" value="ECO:0007669"/>
    <property type="project" value="UniProtKB-KW"/>
</dbReference>
<dbReference type="PROSITE" id="PS00138">
    <property type="entry name" value="SUBTILASE_SER"/>
    <property type="match status" value="1"/>
</dbReference>
<dbReference type="Pfam" id="PF00082">
    <property type="entry name" value="Peptidase_S8"/>
    <property type="match status" value="1"/>
</dbReference>
<feature type="active site" description="Charge relay system" evidence="5 6">
    <location>
        <position position="61"/>
    </location>
</feature>
<comment type="caution">
    <text evidence="9">The sequence shown here is derived from an EMBL/GenBank/DDBJ whole genome shotgun (WGS) entry which is preliminary data.</text>
</comment>
<keyword evidence="3 6" id="KW-0378">Hydrolase</keyword>
<dbReference type="PROSITE" id="PS00136">
    <property type="entry name" value="SUBTILASE_ASP"/>
    <property type="match status" value="1"/>
</dbReference>
<evidence type="ECO:0000256" key="3">
    <source>
        <dbReference type="ARBA" id="ARBA00022801"/>
    </source>
</evidence>
<feature type="active site" description="Charge relay system" evidence="5 6">
    <location>
        <position position="245"/>
    </location>
</feature>
<dbReference type="InterPro" id="IPR022398">
    <property type="entry name" value="Peptidase_S8_His-AS"/>
</dbReference>
<proteinExistence type="inferred from homology"/>
<gene>
    <name evidence="9" type="ORF">LKD71_03535</name>
</gene>
<dbReference type="InterPro" id="IPR015500">
    <property type="entry name" value="Peptidase_S8_subtilisin-rel"/>
</dbReference>
<dbReference type="CDD" id="cd07487">
    <property type="entry name" value="Peptidases_S8_1"/>
    <property type="match status" value="1"/>
</dbReference>
<dbReference type="InterPro" id="IPR023827">
    <property type="entry name" value="Peptidase_S8_Asp-AS"/>
</dbReference>
<evidence type="ECO:0000256" key="5">
    <source>
        <dbReference type="PIRSR" id="PIRSR615500-1"/>
    </source>
</evidence>
<keyword evidence="4 6" id="KW-0720">Serine protease</keyword>
<evidence type="ECO:0000256" key="7">
    <source>
        <dbReference type="RuleBase" id="RU003355"/>
    </source>
</evidence>
<dbReference type="InterPro" id="IPR000209">
    <property type="entry name" value="Peptidase_S8/S53_dom"/>
</dbReference>
<protein>
    <submittedName>
        <fullName evidence="9">S8 family peptidase</fullName>
    </submittedName>
</protein>
<keyword evidence="10" id="KW-1185">Reference proteome</keyword>
<dbReference type="PROSITE" id="PS00137">
    <property type="entry name" value="SUBTILASE_HIS"/>
    <property type="match status" value="1"/>
</dbReference>
<dbReference type="PROSITE" id="PS51892">
    <property type="entry name" value="SUBTILASE"/>
    <property type="match status" value="1"/>
</dbReference>
<evidence type="ECO:0000256" key="2">
    <source>
        <dbReference type="ARBA" id="ARBA00022670"/>
    </source>
</evidence>